<evidence type="ECO:0000256" key="4">
    <source>
        <dbReference type="ARBA" id="ARBA00022737"/>
    </source>
</evidence>
<protein>
    <submittedName>
        <fullName evidence="6">WD repeat domain 63</fullName>
    </submittedName>
</protein>
<evidence type="ECO:0000313" key="7">
    <source>
        <dbReference type="Proteomes" id="UP000265200"/>
    </source>
</evidence>
<evidence type="ECO:0000256" key="5">
    <source>
        <dbReference type="SAM" id="MobiDB-lite"/>
    </source>
</evidence>
<dbReference type="SMART" id="SM00320">
    <property type="entry name" value="WD40"/>
    <property type="match status" value="4"/>
</dbReference>
<keyword evidence="4" id="KW-0677">Repeat</keyword>
<keyword evidence="2" id="KW-0963">Cytoplasm</keyword>
<dbReference type="Proteomes" id="UP000265200">
    <property type="component" value="Chromosome 4"/>
</dbReference>
<evidence type="ECO:0000313" key="6">
    <source>
        <dbReference type="Ensembl" id="ENSORLP00015024719.1"/>
    </source>
</evidence>
<name>A0A3P9IXP1_ORYLA</name>
<dbReference type="GO" id="GO:0005737">
    <property type="term" value="C:cytoplasm"/>
    <property type="evidence" value="ECO:0007669"/>
    <property type="project" value="UniProtKB-SubCell"/>
</dbReference>
<proteinExistence type="predicted"/>
<dbReference type="AlphaFoldDB" id="A0A3P9IXP1"/>
<organism evidence="6 7">
    <name type="scientific">Oryzias latipes</name>
    <name type="common">Japanese rice fish</name>
    <name type="synonym">Japanese killifish</name>
    <dbReference type="NCBI Taxonomy" id="8090"/>
    <lineage>
        <taxon>Eukaryota</taxon>
        <taxon>Metazoa</taxon>
        <taxon>Chordata</taxon>
        <taxon>Craniata</taxon>
        <taxon>Vertebrata</taxon>
        <taxon>Euteleostomi</taxon>
        <taxon>Actinopterygii</taxon>
        <taxon>Neopterygii</taxon>
        <taxon>Teleostei</taxon>
        <taxon>Neoteleostei</taxon>
        <taxon>Acanthomorphata</taxon>
        <taxon>Ovalentaria</taxon>
        <taxon>Atherinomorphae</taxon>
        <taxon>Beloniformes</taxon>
        <taxon>Adrianichthyidae</taxon>
        <taxon>Oryziinae</taxon>
        <taxon>Oryzias</taxon>
    </lineage>
</organism>
<dbReference type="PANTHER" id="PTHR12442:SF5">
    <property type="entry name" value="DYNEIN AXONEMAL INTERMEDIATE CHAIN 3"/>
    <property type="match status" value="1"/>
</dbReference>
<accession>A0A3P9IXP1</accession>
<dbReference type="InterPro" id="IPR015943">
    <property type="entry name" value="WD40/YVTN_repeat-like_dom_sf"/>
</dbReference>
<dbReference type="PANTHER" id="PTHR12442">
    <property type="entry name" value="DYNEIN INTERMEDIATE CHAIN"/>
    <property type="match status" value="1"/>
</dbReference>
<feature type="region of interest" description="Disordered" evidence="5">
    <location>
        <begin position="1"/>
        <end position="23"/>
    </location>
</feature>
<evidence type="ECO:0000256" key="3">
    <source>
        <dbReference type="ARBA" id="ARBA00022574"/>
    </source>
</evidence>
<sequence>MAPKRQRRSRSAARRQEKSQPHGIYPLALTSATQELFECRADEDVTTDSPYKLLRKHAIIQDIKTRAAVSDFSPVEQILLDYAEEEILLVFDNDSTFGQSFYLDLTPEAKHRLTKLHDSELFEDEKRKTPEPKNSTSFITEKEIEQESVKEREKLRLKFSRLQVELGTPVSLSDYNVADSKHNYVEFPSYQDNRSFIKVMQRDCGIQAVSRLQSEATQTAWKPKKNDFTQYSPQEFSQEEKEAILQSKSLKNFSMSVIPRVLCALQQQEIADVFVDDFEALGTAAEAGDLPGQTSDLLVFHKGFTDKMHTKDRKISCVNWHPTIPGVIAVALTTKKGEELIDSAVFGSRPSYIVVYSFSFPTNSQLLLRSPGDILCFEFCPSNPNVIAGGCINGQVVLWDISAYVTCLQGTQPSGTHSSDNKDTFNFDEKKAGTPTVDFSAMSDIKATHKGRITDIHWLLPSVQVSTAGVPVENTSNISVQTVTCGLDGTIMFWDLRVPTVPEQPLAATKQEVDQRTTGTRWSVPQPFKHLRTTWKPLFKMDFSDEHVPVKFSMDLCTCHRNTAKELSENQPDYSQLRIPPANEMRVLEDVNTKFYAGTEDGEIIYIDWKVGKDESGQQYSPKPLVCVRAHLMMVNTVQRSPFFQDIILTSGPLHFAIWKEGVTEGPLVKSQWSGDEITVGCWSLSRPAVFFIGKANGCLEVWNLLENSVKPVHVQMHITSSRITCLKPWAVSLKKHFLAVTNDLGSLRIFEILRTLYHPSKNELSRMEKYFEMETDYLKFWQDKEKLWSKEKKVAEKPEQKKVEPSRSVKSVSTTEEQELKKYNEFKMFEESILKEMGLWPSAGSKNTSTPIHKTD</sequence>
<dbReference type="SUPFAM" id="SSF50978">
    <property type="entry name" value="WD40 repeat-like"/>
    <property type="match status" value="1"/>
</dbReference>
<reference evidence="6 7" key="2">
    <citation type="submission" date="2017-04" db="EMBL/GenBank/DDBJ databases">
        <title>CpG methylation of centromeres and impact of large insertions on vertebrate speciation.</title>
        <authorList>
            <person name="Ichikawa K."/>
            <person name="Yoshimura J."/>
            <person name="Morishita S."/>
        </authorList>
    </citation>
    <scope>NUCLEOTIDE SEQUENCE</scope>
    <source>
        <strain evidence="6 7">HSOK</strain>
    </source>
</reference>
<reference evidence="6" key="4">
    <citation type="submission" date="2025-09" db="UniProtKB">
        <authorList>
            <consortium name="Ensembl"/>
        </authorList>
    </citation>
    <scope>IDENTIFICATION</scope>
    <source>
        <strain evidence="6">HSOK</strain>
    </source>
</reference>
<comment type="subcellular location">
    <subcellularLocation>
        <location evidence="1">Cytoplasm</location>
    </subcellularLocation>
</comment>
<keyword evidence="3" id="KW-0853">WD repeat</keyword>
<dbReference type="InterPro" id="IPR001680">
    <property type="entry name" value="WD40_rpt"/>
</dbReference>
<dbReference type="InterPro" id="IPR050687">
    <property type="entry name" value="Dynein_IC"/>
</dbReference>
<feature type="compositionally biased region" description="Basic residues" evidence="5">
    <location>
        <begin position="1"/>
        <end position="13"/>
    </location>
</feature>
<reference key="1">
    <citation type="journal article" date="2007" name="Nature">
        <title>The medaka draft genome and insights into vertebrate genome evolution.</title>
        <authorList>
            <person name="Kasahara M."/>
            <person name="Naruse K."/>
            <person name="Sasaki S."/>
            <person name="Nakatani Y."/>
            <person name="Qu W."/>
            <person name="Ahsan B."/>
            <person name="Yamada T."/>
            <person name="Nagayasu Y."/>
            <person name="Doi K."/>
            <person name="Kasai Y."/>
            <person name="Jindo T."/>
            <person name="Kobayashi D."/>
            <person name="Shimada A."/>
            <person name="Toyoda A."/>
            <person name="Kuroki Y."/>
            <person name="Fujiyama A."/>
            <person name="Sasaki T."/>
            <person name="Shimizu A."/>
            <person name="Asakawa S."/>
            <person name="Shimizu N."/>
            <person name="Hashimoto S."/>
            <person name="Yang J."/>
            <person name="Lee Y."/>
            <person name="Matsushima K."/>
            <person name="Sugano S."/>
            <person name="Sakaizumi M."/>
            <person name="Narita T."/>
            <person name="Ohishi K."/>
            <person name="Haga S."/>
            <person name="Ohta F."/>
            <person name="Nomoto H."/>
            <person name="Nogata K."/>
            <person name="Morishita T."/>
            <person name="Endo T."/>
            <person name="Shin-I T."/>
            <person name="Takeda H."/>
            <person name="Morishita S."/>
            <person name="Kohara Y."/>
        </authorList>
    </citation>
    <scope>NUCLEOTIDE SEQUENCE [LARGE SCALE GENOMIC DNA]</scope>
    <source>
        <strain>Hd-rR</strain>
    </source>
</reference>
<reference evidence="6" key="3">
    <citation type="submission" date="2025-08" db="UniProtKB">
        <authorList>
            <consortium name="Ensembl"/>
        </authorList>
    </citation>
    <scope>IDENTIFICATION</scope>
    <source>
        <strain evidence="6">HSOK</strain>
    </source>
</reference>
<evidence type="ECO:0000256" key="2">
    <source>
        <dbReference type="ARBA" id="ARBA00022490"/>
    </source>
</evidence>
<dbReference type="InterPro" id="IPR036322">
    <property type="entry name" value="WD40_repeat_dom_sf"/>
</dbReference>
<dbReference type="Ensembl" id="ENSORLT00015007222.1">
    <property type="protein sequence ID" value="ENSORLP00015024719.1"/>
    <property type="gene ID" value="ENSORLG00015005440.1"/>
</dbReference>
<evidence type="ECO:0000256" key="1">
    <source>
        <dbReference type="ARBA" id="ARBA00004496"/>
    </source>
</evidence>
<dbReference type="Gene3D" id="2.130.10.10">
    <property type="entry name" value="YVTN repeat-like/Quinoprotein amine dehydrogenase"/>
    <property type="match status" value="2"/>
</dbReference>